<dbReference type="GO" id="GO:0004364">
    <property type="term" value="F:glutathione transferase activity"/>
    <property type="evidence" value="ECO:0007669"/>
    <property type="project" value="TreeGrafter"/>
</dbReference>
<dbReference type="InterPro" id="IPR004045">
    <property type="entry name" value="Glutathione_S-Trfase_N"/>
</dbReference>
<accession>A0A0B4XDC0</accession>
<dbReference type="PANTHER" id="PTHR42673">
    <property type="entry name" value="MALEYLACETOACETATE ISOMERASE"/>
    <property type="match status" value="1"/>
</dbReference>
<keyword evidence="5" id="KW-1185">Reference proteome</keyword>
<dbReference type="InterPro" id="IPR040079">
    <property type="entry name" value="Glutathione_S-Trfase"/>
</dbReference>
<dbReference type="GO" id="GO:0006749">
    <property type="term" value="P:glutathione metabolic process"/>
    <property type="evidence" value="ECO:0007669"/>
    <property type="project" value="TreeGrafter"/>
</dbReference>
<dbReference type="PROSITE" id="PS50405">
    <property type="entry name" value="GST_CTER"/>
    <property type="match status" value="1"/>
</dbReference>
<dbReference type="InterPro" id="IPR005955">
    <property type="entry name" value="GST_Zeta"/>
</dbReference>
<dbReference type="EMBL" id="CP006880">
    <property type="protein sequence ID" value="AJD44785.1"/>
    <property type="molecule type" value="Genomic_DNA"/>
</dbReference>
<keyword evidence="4" id="KW-0413">Isomerase</keyword>
<keyword evidence="4" id="KW-0614">Plasmid</keyword>
<dbReference type="InterPro" id="IPR036282">
    <property type="entry name" value="Glutathione-S-Trfase_C_sf"/>
</dbReference>
<name>A0A0B4XDC0_9HYPH</name>
<dbReference type="PANTHER" id="PTHR42673:SF21">
    <property type="entry name" value="GLUTATHIONE S-TRANSFERASE YFCF"/>
    <property type="match status" value="1"/>
</dbReference>
<evidence type="ECO:0000313" key="5">
    <source>
        <dbReference type="Proteomes" id="UP000031368"/>
    </source>
</evidence>
<sequence length="219" mass="24179">MASDTVLFDYWRSSASYRVRIALNMLAIPYRSVPVDLLASQHKQAAHLERNPQGLVPVLAIDDEMLTQSLAIIEYLSETRPNAGLLPSDALGRQRVRALSYAIAMDIHPICNLSVVSHVMQQSDDPNAARLAWMGKFIREGLGAFERMLKAPESGEFCHADQPTMADLCLVPQFYNARRWNVDLSAFPRATAIAEKCERLPAFAAAHPDRAAASNSSAN</sequence>
<comment type="similarity">
    <text evidence="1">Belongs to the GST superfamily. Zeta family.</text>
</comment>
<dbReference type="InterPro" id="IPR036249">
    <property type="entry name" value="Thioredoxin-like_sf"/>
</dbReference>
<reference evidence="4 5" key="1">
    <citation type="submission" date="2013-11" db="EMBL/GenBank/DDBJ databases">
        <title>Complete genome sequence of Rhizobium gallicum bv. gallicum R602.</title>
        <authorList>
            <person name="Bustos P."/>
            <person name="Santamaria R.I."/>
            <person name="Lozano L."/>
            <person name="Acosta J.L."/>
            <person name="Ormeno-Orrillo E."/>
            <person name="Rogel M.A."/>
            <person name="Romero D."/>
            <person name="Cevallos M.A."/>
            <person name="Martinez-Romero E."/>
            <person name="Gonzalez V."/>
        </authorList>
    </citation>
    <scope>NUCLEOTIDE SEQUENCE [LARGE SCALE GENOMIC DNA]</scope>
    <source>
        <strain evidence="4 5">R602</strain>
        <plasmid evidence="4 5">pRgalR602c</plasmid>
    </source>
</reference>
<organism evidence="4 5">
    <name type="scientific">Rhizobium gallicum bv. gallicum R602sp</name>
    <dbReference type="NCBI Taxonomy" id="1041138"/>
    <lineage>
        <taxon>Bacteria</taxon>
        <taxon>Pseudomonadati</taxon>
        <taxon>Pseudomonadota</taxon>
        <taxon>Alphaproteobacteria</taxon>
        <taxon>Hyphomicrobiales</taxon>
        <taxon>Rhizobiaceae</taxon>
        <taxon>Rhizobium/Agrobacterium group</taxon>
        <taxon>Rhizobium</taxon>
    </lineage>
</organism>
<dbReference type="AlphaFoldDB" id="A0A0B4XDC0"/>
<dbReference type="SUPFAM" id="SSF52833">
    <property type="entry name" value="Thioredoxin-like"/>
    <property type="match status" value="1"/>
</dbReference>
<dbReference type="GO" id="GO:0006559">
    <property type="term" value="P:L-phenylalanine catabolic process"/>
    <property type="evidence" value="ECO:0007669"/>
    <property type="project" value="TreeGrafter"/>
</dbReference>
<dbReference type="GO" id="GO:0016034">
    <property type="term" value="F:maleylacetoacetate isomerase activity"/>
    <property type="evidence" value="ECO:0007669"/>
    <property type="project" value="UniProtKB-EC"/>
</dbReference>
<geneLocation type="plasmid" evidence="4 5">
    <name>pRgalR602c</name>
</geneLocation>
<dbReference type="CDD" id="cd03042">
    <property type="entry name" value="GST_N_Zeta"/>
    <property type="match status" value="1"/>
</dbReference>
<dbReference type="InterPro" id="IPR034333">
    <property type="entry name" value="GST_Zeta_N"/>
</dbReference>
<dbReference type="NCBIfam" id="TIGR01262">
    <property type="entry name" value="maiA"/>
    <property type="match status" value="1"/>
</dbReference>
<dbReference type="Proteomes" id="UP000031368">
    <property type="component" value="Plasmid pRgalR602c"/>
</dbReference>
<feature type="domain" description="GST C-terminal" evidence="3">
    <location>
        <begin position="89"/>
        <end position="219"/>
    </location>
</feature>
<evidence type="ECO:0000259" key="3">
    <source>
        <dbReference type="PROSITE" id="PS50405"/>
    </source>
</evidence>
<dbReference type="Gene3D" id="1.20.1050.10">
    <property type="match status" value="1"/>
</dbReference>
<dbReference type="CDD" id="cd03191">
    <property type="entry name" value="GST_C_Zeta"/>
    <property type="match status" value="1"/>
</dbReference>
<dbReference type="SFLD" id="SFLDS00019">
    <property type="entry name" value="Glutathione_Transferase_(cytos"/>
    <property type="match status" value="1"/>
</dbReference>
<dbReference type="PROSITE" id="PS50404">
    <property type="entry name" value="GST_NTER"/>
    <property type="match status" value="1"/>
</dbReference>
<dbReference type="KEGG" id="rga:RGR602_PC00748"/>
<dbReference type="HOGENOM" id="CLU_011226_20_1_5"/>
<dbReference type="RefSeq" id="WP_133938220.1">
    <property type="nucleotide sequence ID" value="NZ_CP006880.1"/>
</dbReference>
<dbReference type="EC" id="5.2.1.2" evidence="4"/>
<gene>
    <name evidence="4" type="primary">maiA</name>
    <name evidence="4" type="ORF">RGR602_PC00748</name>
</gene>
<dbReference type="InterPro" id="IPR034330">
    <property type="entry name" value="GST_Zeta_C"/>
</dbReference>
<evidence type="ECO:0000259" key="2">
    <source>
        <dbReference type="PROSITE" id="PS50404"/>
    </source>
</evidence>
<feature type="domain" description="GST N-terminal" evidence="2">
    <location>
        <begin position="3"/>
        <end position="84"/>
    </location>
</feature>
<protein>
    <submittedName>
        <fullName evidence="4">Maleylacetoacetate isomerase</fullName>
        <ecNumber evidence="4">5.2.1.2</ecNumber>
    </submittedName>
</protein>
<evidence type="ECO:0000256" key="1">
    <source>
        <dbReference type="ARBA" id="ARBA00010007"/>
    </source>
</evidence>
<evidence type="ECO:0000313" key="4">
    <source>
        <dbReference type="EMBL" id="AJD44785.1"/>
    </source>
</evidence>
<dbReference type="SUPFAM" id="SSF47616">
    <property type="entry name" value="GST C-terminal domain-like"/>
    <property type="match status" value="1"/>
</dbReference>
<dbReference type="GO" id="GO:0005737">
    <property type="term" value="C:cytoplasm"/>
    <property type="evidence" value="ECO:0007669"/>
    <property type="project" value="InterPro"/>
</dbReference>
<dbReference type="Pfam" id="PF02798">
    <property type="entry name" value="GST_N"/>
    <property type="match status" value="1"/>
</dbReference>
<dbReference type="SFLD" id="SFLDG00358">
    <property type="entry name" value="Main_(cytGST)"/>
    <property type="match status" value="1"/>
</dbReference>
<dbReference type="InterPro" id="IPR010987">
    <property type="entry name" value="Glutathione-S-Trfase_C-like"/>
</dbReference>
<proteinExistence type="inferred from homology"/>
<dbReference type="Gene3D" id="3.40.30.10">
    <property type="entry name" value="Glutaredoxin"/>
    <property type="match status" value="1"/>
</dbReference>